<proteinExistence type="inferred from homology"/>
<keyword evidence="6" id="KW-0297">G-protein coupled receptor</keyword>
<feature type="region of interest" description="Disordered" evidence="10">
    <location>
        <begin position="330"/>
        <end position="359"/>
    </location>
</feature>
<feature type="transmembrane region" description="Helical" evidence="11">
    <location>
        <begin position="289"/>
        <end position="305"/>
    </location>
</feature>
<dbReference type="OrthoDB" id="2874149at2759"/>
<feature type="transmembrane region" description="Helical" evidence="11">
    <location>
        <begin position="77"/>
        <end position="95"/>
    </location>
</feature>
<dbReference type="InParanoid" id="A0A0H2R2N1"/>
<accession>A0A0H2R2N1</accession>
<feature type="transmembrane region" description="Helical" evidence="11">
    <location>
        <begin position="116"/>
        <end position="135"/>
    </location>
</feature>
<feature type="transmembrane region" description="Helical" evidence="11">
    <location>
        <begin position="155"/>
        <end position="178"/>
    </location>
</feature>
<feature type="transmembrane region" description="Helical" evidence="11">
    <location>
        <begin position="34"/>
        <end position="57"/>
    </location>
</feature>
<dbReference type="Pfam" id="PF02076">
    <property type="entry name" value="STE3"/>
    <property type="match status" value="1"/>
</dbReference>
<evidence type="ECO:0000256" key="3">
    <source>
        <dbReference type="ARBA" id="ARBA00022507"/>
    </source>
</evidence>
<sequence length="359" mass="40530">MYALTPYPITPIACFLGVVLALLPLLSHIRKFSLGVWGFALWTAIANFIMFVNTIIWHDNVGNTAPVWCDITTKLQMGAGVGMTASSFVISLRLYKVTNRRTSVETRVQRRKAISHDILLMIGLPFVLMGLTEFVQPVRFEIMEEIGCSQIFYSYLGYAIGYAPVVILNLLCLTLAPLTSRAFFRHRKEMNEFLSSGEGSITRSKYIRFMVMAYMDSVLNLPATIGLVVMNIALGKESPLNYPYISWKNVHEGAGGNMPGLSLSSVIQMPASEWSNNAMDLASVKWNEWFHVVIAIVFFAIFGTTPEMRRYYRSAFWFIPERLGYKKRRTSESETISDMAFDSHPNPNPPEDPNSQSNE</sequence>
<evidence type="ECO:0000313" key="13">
    <source>
        <dbReference type="Proteomes" id="UP000053477"/>
    </source>
</evidence>
<dbReference type="AlphaFoldDB" id="A0A0H2R2N1"/>
<gene>
    <name evidence="12" type="ORF">SCHPADRAFT_838586</name>
</gene>
<keyword evidence="9" id="KW-0807">Transducer</keyword>
<evidence type="ECO:0000256" key="8">
    <source>
        <dbReference type="ARBA" id="ARBA00023170"/>
    </source>
</evidence>
<dbReference type="GO" id="GO:0000750">
    <property type="term" value="P:pheromone-dependent signal transduction involved in conjugation with cellular fusion"/>
    <property type="evidence" value="ECO:0007669"/>
    <property type="project" value="TreeGrafter"/>
</dbReference>
<protein>
    <submittedName>
        <fullName evidence="12">Fungal pheromone STE3G-protein-coupled receptor</fullName>
    </submittedName>
</protein>
<evidence type="ECO:0000256" key="1">
    <source>
        <dbReference type="ARBA" id="ARBA00004141"/>
    </source>
</evidence>
<evidence type="ECO:0000256" key="10">
    <source>
        <dbReference type="SAM" id="MobiDB-lite"/>
    </source>
</evidence>
<feature type="transmembrane region" description="Helical" evidence="11">
    <location>
        <begin position="6"/>
        <end position="27"/>
    </location>
</feature>
<evidence type="ECO:0000256" key="5">
    <source>
        <dbReference type="ARBA" id="ARBA00022989"/>
    </source>
</evidence>
<dbReference type="GO" id="GO:0004932">
    <property type="term" value="F:mating-type factor pheromone receptor activity"/>
    <property type="evidence" value="ECO:0007669"/>
    <property type="project" value="InterPro"/>
</dbReference>
<keyword evidence="5 11" id="KW-1133">Transmembrane helix</keyword>
<feature type="transmembrane region" description="Helical" evidence="11">
    <location>
        <begin position="213"/>
        <end position="234"/>
    </location>
</feature>
<dbReference type="CDD" id="cd14966">
    <property type="entry name" value="7tmD_STE3"/>
    <property type="match status" value="1"/>
</dbReference>
<keyword evidence="8 12" id="KW-0675">Receptor</keyword>
<evidence type="ECO:0000313" key="12">
    <source>
        <dbReference type="EMBL" id="KLO06020.1"/>
    </source>
</evidence>
<evidence type="ECO:0000256" key="9">
    <source>
        <dbReference type="ARBA" id="ARBA00023224"/>
    </source>
</evidence>
<evidence type="ECO:0000256" key="6">
    <source>
        <dbReference type="ARBA" id="ARBA00023040"/>
    </source>
</evidence>
<dbReference type="PANTHER" id="PTHR28097:SF1">
    <property type="entry name" value="PHEROMONE A FACTOR RECEPTOR"/>
    <property type="match status" value="1"/>
</dbReference>
<dbReference type="PANTHER" id="PTHR28097">
    <property type="entry name" value="PHEROMONE A FACTOR RECEPTOR"/>
    <property type="match status" value="1"/>
</dbReference>
<keyword evidence="4 11" id="KW-0812">Transmembrane</keyword>
<evidence type="ECO:0000256" key="2">
    <source>
        <dbReference type="ARBA" id="ARBA00011085"/>
    </source>
</evidence>
<keyword evidence="13" id="KW-1185">Reference proteome</keyword>
<dbReference type="PRINTS" id="PR00899">
    <property type="entry name" value="GPCRSTE3"/>
</dbReference>
<evidence type="ECO:0000256" key="4">
    <source>
        <dbReference type="ARBA" id="ARBA00022692"/>
    </source>
</evidence>
<reference evidence="12 13" key="1">
    <citation type="submission" date="2015-04" db="EMBL/GenBank/DDBJ databases">
        <title>Complete genome sequence of Schizopora paradoxa KUC8140, a cosmopolitan wood degrader in East Asia.</title>
        <authorList>
            <consortium name="DOE Joint Genome Institute"/>
            <person name="Min B."/>
            <person name="Park H."/>
            <person name="Jang Y."/>
            <person name="Kim J.-J."/>
            <person name="Kim K.H."/>
            <person name="Pangilinan J."/>
            <person name="Lipzen A."/>
            <person name="Riley R."/>
            <person name="Grigoriev I.V."/>
            <person name="Spatafora J.W."/>
            <person name="Choi I.-G."/>
        </authorList>
    </citation>
    <scope>NUCLEOTIDE SEQUENCE [LARGE SCALE GENOMIC DNA]</scope>
    <source>
        <strain evidence="12 13">KUC8140</strain>
    </source>
</reference>
<evidence type="ECO:0000256" key="7">
    <source>
        <dbReference type="ARBA" id="ARBA00023136"/>
    </source>
</evidence>
<dbReference type="InterPro" id="IPR001499">
    <property type="entry name" value="GPCR_STE3"/>
</dbReference>
<keyword evidence="7 11" id="KW-0472">Membrane</keyword>
<organism evidence="12 13">
    <name type="scientific">Schizopora paradoxa</name>
    <dbReference type="NCBI Taxonomy" id="27342"/>
    <lineage>
        <taxon>Eukaryota</taxon>
        <taxon>Fungi</taxon>
        <taxon>Dikarya</taxon>
        <taxon>Basidiomycota</taxon>
        <taxon>Agaricomycotina</taxon>
        <taxon>Agaricomycetes</taxon>
        <taxon>Hymenochaetales</taxon>
        <taxon>Schizoporaceae</taxon>
        <taxon>Schizopora</taxon>
    </lineage>
</organism>
<comment type="subcellular location">
    <subcellularLocation>
        <location evidence="1">Membrane</location>
        <topology evidence="1">Multi-pass membrane protein</topology>
    </subcellularLocation>
</comment>
<evidence type="ECO:0000256" key="11">
    <source>
        <dbReference type="SAM" id="Phobius"/>
    </source>
</evidence>
<keyword evidence="3" id="KW-0589">Pheromone response</keyword>
<comment type="similarity">
    <text evidence="2">Belongs to the G-protein coupled receptor 4 family.</text>
</comment>
<dbReference type="Proteomes" id="UP000053477">
    <property type="component" value="Unassembled WGS sequence"/>
</dbReference>
<dbReference type="GO" id="GO:0005886">
    <property type="term" value="C:plasma membrane"/>
    <property type="evidence" value="ECO:0007669"/>
    <property type="project" value="TreeGrafter"/>
</dbReference>
<dbReference type="FunCoup" id="A0A0H2R2N1">
    <property type="interactions" value="87"/>
</dbReference>
<name>A0A0H2R2N1_9AGAM</name>
<dbReference type="EMBL" id="KQ086246">
    <property type="protein sequence ID" value="KLO06020.1"/>
    <property type="molecule type" value="Genomic_DNA"/>
</dbReference>